<keyword evidence="3" id="KW-0328">Glycosyltransferase</keyword>
<dbReference type="PANTHER" id="PTHR32282:SF34">
    <property type="entry name" value="PENICILLIN-BINDING PROTEIN 1A"/>
    <property type="match status" value="1"/>
</dbReference>
<dbReference type="InterPro" id="IPR023346">
    <property type="entry name" value="Lysozyme-like_dom_sf"/>
</dbReference>
<dbReference type="InterPro" id="IPR001264">
    <property type="entry name" value="Glyco_trans_51"/>
</dbReference>
<keyword evidence="5" id="KW-0378">Hydrolase</keyword>
<keyword evidence="4" id="KW-0808">Transferase</keyword>
<sequence>MRRGHRIYAGMKGTKGRRRFIDYPRQGREGPRRWLPSWRQWLSAVALGLGGLAGLFAVVYAKVDIPGENALAGQEASVYYWADGSQMVSVGAVNRQNVALDKVPDSVENSVISAENATFYSDPGISFQGIGRALVAMVSGGDTQGGSTITQQYVKNTYLSQDQTLTRKVKEFVIALKVNNQKSKRDILRGYLNTSWFGRGSYGIQAAAHAYYGIDVKKLNPSQSALLAALLKGSEQYDPGLSKANHARAVARWKWILDRQVATGKMSARERAKYRTFPEPRALAKPTSQAGQTGYLVDIANKFIKADTGLTDKDLARGGYRIHTTFDKQRTRRLEKAVTDVRRTTLDPKKRAEDAFVEFGAASVRPKDGAIVALYGGTDATRHFSNNADTTAVPAGSAFKPFVLAAALQRQSDEPSPEASATPVPRTAPPPAVTDRALPLTLRGALLKGQNPPFVQAGKEIGLKPIRDLAVASGLRKESMARLEQTFPLGTSAPSAVRMASAYTTFANGGLHTDPYAVTSLTHHGRPVPGPHRPEPHQVLDAGVAQQVSGALEELGLRTLGKDDGAAAKRPVAAGRTEPGDRLKSAWFIGGPPAGVPDLGKDPGTGADGPAPVRPGRTPTAADGDEPTTAVTMFRNKPGAPDLLPMQGVGGADSEMGTAIPPKVWSAYRQAP</sequence>
<feature type="region of interest" description="Disordered" evidence="9">
    <location>
        <begin position="410"/>
        <end position="434"/>
    </location>
</feature>
<feature type="domain" description="Glycosyl transferase family 51" evidence="11">
    <location>
        <begin position="89"/>
        <end position="259"/>
    </location>
</feature>
<evidence type="ECO:0000256" key="5">
    <source>
        <dbReference type="ARBA" id="ARBA00022801"/>
    </source>
</evidence>
<dbReference type="Pfam" id="PF00912">
    <property type="entry name" value="Transgly"/>
    <property type="match status" value="1"/>
</dbReference>
<gene>
    <name evidence="12" type="ORF">GCM10012285_35070</name>
</gene>
<evidence type="ECO:0000313" key="12">
    <source>
        <dbReference type="EMBL" id="GGN48277.1"/>
    </source>
</evidence>
<evidence type="ECO:0000256" key="1">
    <source>
        <dbReference type="ARBA" id="ARBA00022645"/>
    </source>
</evidence>
<name>A0ABQ2JIS6_9ACTN</name>
<dbReference type="InterPro" id="IPR050396">
    <property type="entry name" value="Glycosyltr_51/Transpeptidase"/>
</dbReference>
<comment type="caution">
    <text evidence="12">The sequence shown here is derived from an EMBL/GenBank/DDBJ whole genome shotgun (WGS) entry which is preliminary data.</text>
</comment>
<protein>
    <submittedName>
        <fullName evidence="12">Penicillin-binding protein</fullName>
    </submittedName>
</protein>
<evidence type="ECO:0000259" key="10">
    <source>
        <dbReference type="Pfam" id="PF00905"/>
    </source>
</evidence>
<dbReference type="SUPFAM" id="SSF53955">
    <property type="entry name" value="Lysozyme-like"/>
    <property type="match status" value="1"/>
</dbReference>
<dbReference type="PANTHER" id="PTHR32282">
    <property type="entry name" value="BINDING PROTEIN TRANSPEPTIDASE, PUTATIVE-RELATED"/>
    <property type="match status" value="1"/>
</dbReference>
<dbReference type="Proteomes" id="UP000600080">
    <property type="component" value="Unassembled WGS sequence"/>
</dbReference>
<feature type="region of interest" description="Disordered" evidence="9">
    <location>
        <begin position="592"/>
        <end position="659"/>
    </location>
</feature>
<reference evidence="13" key="1">
    <citation type="journal article" date="2019" name="Int. J. Syst. Evol. Microbiol.">
        <title>The Global Catalogue of Microorganisms (GCM) 10K type strain sequencing project: providing services to taxonomists for standard genome sequencing and annotation.</title>
        <authorList>
            <consortium name="The Broad Institute Genomics Platform"/>
            <consortium name="The Broad Institute Genome Sequencing Center for Infectious Disease"/>
            <person name="Wu L."/>
            <person name="Ma J."/>
        </authorList>
    </citation>
    <scope>NUCLEOTIDE SEQUENCE [LARGE SCALE GENOMIC DNA]</scope>
    <source>
        <strain evidence="13">CGMCC 4.7323</strain>
    </source>
</reference>
<dbReference type="InterPro" id="IPR036950">
    <property type="entry name" value="PBP_transglycosylase"/>
</dbReference>
<evidence type="ECO:0000256" key="3">
    <source>
        <dbReference type="ARBA" id="ARBA00022676"/>
    </source>
</evidence>
<evidence type="ECO:0000256" key="6">
    <source>
        <dbReference type="ARBA" id="ARBA00023268"/>
    </source>
</evidence>
<organism evidence="12 13">
    <name type="scientific">Streptomyces kronopolitis</name>
    <dbReference type="NCBI Taxonomy" id="1612435"/>
    <lineage>
        <taxon>Bacteria</taxon>
        <taxon>Bacillati</taxon>
        <taxon>Actinomycetota</taxon>
        <taxon>Actinomycetes</taxon>
        <taxon>Kitasatosporales</taxon>
        <taxon>Streptomycetaceae</taxon>
        <taxon>Streptomyces</taxon>
    </lineage>
</organism>
<proteinExistence type="predicted"/>
<evidence type="ECO:0000256" key="2">
    <source>
        <dbReference type="ARBA" id="ARBA00022670"/>
    </source>
</evidence>
<evidence type="ECO:0000313" key="13">
    <source>
        <dbReference type="Proteomes" id="UP000600080"/>
    </source>
</evidence>
<evidence type="ECO:0000256" key="9">
    <source>
        <dbReference type="SAM" id="MobiDB-lite"/>
    </source>
</evidence>
<accession>A0ABQ2JIS6</accession>
<dbReference type="InterPro" id="IPR001460">
    <property type="entry name" value="PCN-bd_Tpept"/>
</dbReference>
<keyword evidence="6" id="KW-0511">Multifunctional enzyme</keyword>
<dbReference type="SUPFAM" id="SSF56601">
    <property type="entry name" value="beta-lactamase/transpeptidase-like"/>
    <property type="match status" value="1"/>
</dbReference>
<dbReference type="EMBL" id="BMND01000013">
    <property type="protein sequence ID" value="GGN48277.1"/>
    <property type="molecule type" value="Genomic_DNA"/>
</dbReference>
<keyword evidence="13" id="KW-1185">Reference proteome</keyword>
<keyword evidence="1" id="KW-0121">Carboxypeptidase</keyword>
<evidence type="ECO:0000256" key="7">
    <source>
        <dbReference type="ARBA" id="ARBA00034000"/>
    </source>
</evidence>
<dbReference type="InterPro" id="IPR012338">
    <property type="entry name" value="Beta-lactam/transpept-like"/>
</dbReference>
<feature type="domain" description="Penicillin-binding protein transpeptidase" evidence="10">
    <location>
        <begin position="364"/>
        <end position="572"/>
    </location>
</feature>
<dbReference type="Pfam" id="PF00905">
    <property type="entry name" value="Transpeptidase"/>
    <property type="match status" value="1"/>
</dbReference>
<evidence type="ECO:0000256" key="8">
    <source>
        <dbReference type="ARBA" id="ARBA00049902"/>
    </source>
</evidence>
<evidence type="ECO:0000259" key="11">
    <source>
        <dbReference type="Pfam" id="PF00912"/>
    </source>
</evidence>
<keyword evidence="2" id="KW-0645">Protease</keyword>
<comment type="catalytic activity">
    <reaction evidence="8">
        <text>[GlcNAc-(1-&gt;4)-Mur2Ac(oyl-L-Ala-gamma-D-Glu-L-Lys-D-Ala-D-Ala)](n)-di-trans,octa-cis-undecaprenyl diphosphate + beta-D-GlcNAc-(1-&gt;4)-Mur2Ac(oyl-L-Ala-gamma-D-Glu-L-Lys-D-Ala-D-Ala)-di-trans,octa-cis-undecaprenyl diphosphate = [GlcNAc-(1-&gt;4)-Mur2Ac(oyl-L-Ala-gamma-D-Glu-L-Lys-D-Ala-D-Ala)](n+1)-di-trans,octa-cis-undecaprenyl diphosphate + di-trans,octa-cis-undecaprenyl diphosphate + H(+)</text>
        <dbReference type="Rhea" id="RHEA:23708"/>
        <dbReference type="Rhea" id="RHEA-COMP:9602"/>
        <dbReference type="Rhea" id="RHEA-COMP:9603"/>
        <dbReference type="ChEBI" id="CHEBI:15378"/>
        <dbReference type="ChEBI" id="CHEBI:58405"/>
        <dbReference type="ChEBI" id="CHEBI:60033"/>
        <dbReference type="ChEBI" id="CHEBI:78435"/>
        <dbReference type="EC" id="2.4.99.28"/>
    </reaction>
</comment>
<dbReference type="Gene3D" id="3.40.710.10">
    <property type="entry name" value="DD-peptidase/beta-lactamase superfamily"/>
    <property type="match status" value="1"/>
</dbReference>
<dbReference type="Gene3D" id="1.10.3810.10">
    <property type="entry name" value="Biosynthetic peptidoglycan transglycosylase-like"/>
    <property type="match status" value="1"/>
</dbReference>
<evidence type="ECO:0000256" key="4">
    <source>
        <dbReference type="ARBA" id="ARBA00022679"/>
    </source>
</evidence>
<comment type="catalytic activity">
    <reaction evidence="7">
        <text>Preferential cleavage: (Ac)2-L-Lys-D-Ala-|-D-Ala. Also transpeptidation of peptidyl-alanyl moieties that are N-acyl substituents of D-alanine.</text>
        <dbReference type="EC" id="3.4.16.4"/>
    </reaction>
</comment>